<dbReference type="PRINTS" id="PR00344">
    <property type="entry name" value="BCTRLSENSOR"/>
</dbReference>
<keyword evidence="7" id="KW-0902">Two-component regulatory system</keyword>
<dbReference type="InterPro" id="IPR003660">
    <property type="entry name" value="HAMP_dom"/>
</dbReference>
<dbReference type="RefSeq" id="WP_200610094.1">
    <property type="nucleotide sequence ID" value="NZ_JAEHHL010000007.1"/>
</dbReference>
<dbReference type="Gene3D" id="6.10.340.10">
    <property type="match status" value="1"/>
</dbReference>
<dbReference type="InterPro" id="IPR003661">
    <property type="entry name" value="HisK_dim/P_dom"/>
</dbReference>
<dbReference type="PROSITE" id="PS50109">
    <property type="entry name" value="HIS_KIN"/>
    <property type="match status" value="1"/>
</dbReference>
<dbReference type="SUPFAM" id="SSF47384">
    <property type="entry name" value="Homodimeric domain of signal transducing histidine kinase"/>
    <property type="match status" value="1"/>
</dbReference>
<keyword evidence="9" id="KW-0472">Membrane</keyword>
<dbReference type="SUPFAM" id="SSF55874">
    <property type="entry name" value="ATPase domain of HSP90 chaperone/DNA topoisomerase II/histidine kinase"/>
    <property type="match status" value="1"/>
</dbReference>
<organism evidence="12 13">
    <name type="scientific">Thermohalobaculum xanthum</name>
    <dbReference type="NCBI Taxonomy" id="2753746"/>
    <lineage>
        <taxon>Bacteria</taxon>
        <taxon>Pseudomonadati</taxon>
        <taxon>Pseudomonadota</taxon>
        <taxon>Alphaproteobacteria</taxon>
        <taxon>Rhodobacterales</taxon>
        <taxon>Paracoccaceae</taxon>
        <taxon>Thermohalobaculum</taxon>
    </lineage>
</organism>
<protein>
    <recommendedName>
        <fullName evidence="3">histidine kinase</fullName>
        <ecNumber evidence="3">2.7.13.3</ecNumber>
    </recommendedName>
</protein>
<feature type="transmembrane region" description="Helical" evidence="9">
    <location>
        <begin position="206"/>
        <end position="228"/>
    </location>
</feature>
<dbReference type="SMART" id="SM00388">
    <property type="entry name" value="HisKA"/>
    <property type="match status" value="1"/>
</dbReference>
<evidence type="ECO:0000256" key="9">
    <source>
        <dbReference type="SAM" id="Phobius"/>
    </source>
</evidence>
<keyword evidence="6 12" id="KW-0418">Kinase</keyword>
<dbReference type="Pfam" id="PF00672">
    <property type="entry name" value="HAMP"/>
    <property type="match status" value="1"/>
</dbReference>
<evidence type="ECO:0000259" key="11">
    <source>
        <dbReference type="PROSITE" id="PS50885"/>
    </source>
</evidence>
<dbReference type="PROSITE" id="PS50885">
    <property type="entry name" value="HAMP"/>
    <property type="match status" value="1"/>
</dbReference>
<evidence type="ECO:0000256" key="5">
    <source>
        <dbReference type="ARBA" id="ARBA00022679"/>
    </source>
</evidence>
<dbReference type="PANTHER" id="PTHR43711:SF28">
    <property type="entry name" value="SENSOR HISTIDINE KINASE YXDK"/>
    <property type="match status" value="1"/>
</dbReference>
<dbReference type="InterPro" id="IPR050736">
    <property type="entry name" value="Sensor_HK_Regulatory"/>
</dbReference>
<dbReference type="Proteomes" id="UP000655420">
    <property type="component" value="Unassembled WGS sequence"/>
</dbReference>
<dbReference type="Pfam" id="PF02518">
    <property type="entry name" value="HATPase_c"/>
    <property type="match status" value="1"/>
</dbReference>
<dbReference type="GO" id="GO:0016020">
    <property type="term" value="C:membrane"/>
    <property type="evidence" value="ECO:0007669"/>
    <property type="project" value="UniProtKB-SubCell"/>
</dbReference>
<evidence type="ECO:0000256" key="4">
    <source>
        <dbReference type="ARBA" id="ARBA00022553"/>
    </source>
</evidence>
<comment type="catalytic activity">
    <reaction evidence="1">
        <text>ATP + protein L-histidine = ADP + protein N-phospho-L-histidine.</text>
        <dbReference type="EC" id="2.7.13.3"/>
    </reaction>
</comment>
<keyword evidence="4" id="KW-0597">Phosphoprotein</keyword>
<evidence type="ECO:0000256" key="7">
    <source>
        <dbReference type="ARBA" id="ARBA00023012"/>
    </source>
</evidence>
<dbReference type="EMBL" id="JAEHHL010000007">
    <property type="protein sequence ID" value="MBK0399881.1"/>
    <property type="molecule type" value="Genomic_DNA"/>
</dbReference>
<dbReference type="CDD" id="cd00082">
    <property type="entry name" value="HisKA"/>
    <property type="match status" value="1"/>
</dbReference>
<dbReference type="PANTHER" id="PTHR43711">
    <property type="entry name" value="TWO-COMPONENT HISTIDINE KINASE"/>
    <property type="match status" value="1"/>
</dbReference>
<dbReference type="SMART" id="SM00387">
    <property type="entry name" value="HATPase_c"/>
    <property type="match status" value="1"/>
</dbReference>
<keyword evidence="5" id="KW-0808">Transferase</keyword>
<evidence type="ECO:0000256" key="3">
    <source>
        <dbReference type="ARBA" id="ARBA00012438"/>
    </source>
</evidence>
<gene>
    <name evidence="12" type="ORF">H0I76_11825</name>
</gene>
<name>A0A8J7M785_9RHOB</name>
<evidence type="ECO:0000256" key="6">
    <source>
        <dbReference type="ARBA" id="ARBA00022777"/>
    </source>
</evidence>
<feature type="domain" description="Histidine kinase" evidence="10">
    <location>
        <begin position="324"/>
        <end position="553"/>
    </location>
</feature>
<evidence type="ECO:0000256" key="1">
    <source>
        <dbReference type="ARBA" id="ARBA00000085"/>
    </source>
</evidence>
<keyword evidence="9" id="KW-1133">Transmembrane helix</keyword>
<dbReference type="InterPro" id="IPR003594">
    <property type="entry name" value="HATPase_dom"/>
</dbReference>
<sequence length="568" mass="58860">MTTRRRARVGLRLRLLAGSGMLAVLAALAALLAAYGAAQSARQIDAASSAEARIELFGALSGRVGDYAIVAVEQAGAPSLDADERAARIGSRAAQVRAAFDRLESALAGAVADARALGVDEQAERATRGLGLARMRALFEALDRAVAAVVAEGRGNAGGDAEVGAATLRAELNSFATRFSPLLSQAIDEERRTRDAAFAAAERLRLGLALASAGVIAFAVLAVVLFHVGITRPLVMRLGAASEAAAAIGRGGFATRLAGRGHDELGLLFAQLNRAAARLGRDRAAIDADRARLEEIVAERTHELSEANARLEAADAERRRFVADIGHELRTPLTVILAETELNLASEAEDASEARASFATIRARARRLNRRIDDILRIARSESGQIDLESESFDLAAAASEAVDDVEGLARRAGVRIEVNAQPAVVARGDRDWTRQVVAGLLDNAIRHSPRSGRVRVTVAPAGEASVAVAVIDEGPGITAQDKELIFGRFARGGAGRGENGSGTGFGVGLALARWIAERQSGTIEAMSPAPEPVGPGARGPGAAFRLVLPVPGTSGGAVGGDAGENGA</sequence>
<evidence type="ECO:0000256" key="2">
    <source>
        <dbReference type="ARBA" id="ARBA00004370"/>
    </source>
</evidence>
<feature type="coiled-coil region" evidence="8">
    <location>
        <begin position="290"/>
        <end position="324"/>
    </location>
</feature>
<evidence type="ECO:0000313" key="12">
    <source>
        <dbReference type="EMBL" id="MBK0399881.1"/>
    </source>
</evidence>
<keyword evidence="13" id="KW-1185">Reference proteome</keyword>
<keyword evidence="8" id="KW-0175">Coiled coil</keyword>
<feature type="domain" description="HAMP" evidence="11">
    <location>
        <begin position="232"/>
        <end position="284"/>
    </location>
</feature>
<dbReference type="InterPro" id="IPR036890">
    <property type="entry name" value="HATPase_C_sf"/>
</dbReference>
<evidence type="ECO:0000256" key="8">
    <source>
        <dbReference type="SAM" id="Coils"/>
    </source>
</evidence>
<accession>A0A8J7M785</accession>
<dbReference type="InterPro" id="IPR036097">
    <property type="entry name" value="HisK_dim/P_sf"/>
</dbReference>
<dbReference type="InterPro" id="IPR004358">
    <property type="entry name" value="Sig_transdc_His_kin-like_C"/>
</dbReference>
<dbReference type="Gene3D" id="1.10.287.130">
    <property type="match status" value="1"/>
</dbReference>
<reference evidence="12" key="1">
    <citation type="submission" date="2020-12" db="EMBL/GenBank/DDBJ databases">
        <title>Bacterial taxonomy.</title>
        <authorList>
            <person name="Pan X."/>
        </authorList>
    </citation>
    <scope>NUCLEOTIDE SEQUENCE</scope>
    <source>
        <strain evidence="12">M0105</strain>
    </source>
</reference>
<dbReference type="Pfam" id="PF00512">
    <property type="entry name" value="HisKA"/>
    <property type="match status" value="1"/>
</dbReference>
<comment type="subcellular location">
    <subcellularLocation>
        <location evidence="2">Membrane</location>
    </subcellularLocation>
</comment>
<keyword evidence="9" id="KW-0812">Transmembrane</keyword>
<dbReference type="Gene3D" id="3.30.565.10">
    <property type="entry name" value="Histidine kinase-like ATPase, C-terminal domain"/>
    <property type="match status" value="1"/>
</dbReference>
<proteinExistence type="predicted"/>
<comment type="caution">
    <text evidence="12">The sequence shown here is derived from an EMBL/GenBank/DDBJ whole genome shotgun (WGS) entry which is preliminary data.</text>
</comment>
<evidence type="ECO:0000313" key="13">
    <source>
        <dbReference type="Proteomes" id="UP000655420"/>
    </source>
</evidence>
<dbReference type="AlphaFoldDB" id="A0A8J7M785"/>
<dbReference type="GO" id="GO:0000155">
    <property type="term" value="F:phosphorelay sensor kinase activity"/>
    <property type="evidence" value="ECO:0007669"/>
    <property type="project" value="InterPro"/>
</dbReference>
<evidence type="ECO:0000259" key="10">
    <source>
        <dbReference type="PROSITE" id="PS50109"/>
    </source>
</evidence>
<dbReference type="InterPro" id="IPR005467">
    <property type="entry name" value="His_kinase_dom"/>
</dbReference>
<dbReference type="EC" id="2.7.13.3" evidence="3"/>